<keyword evidence="5 7" id="KW-1133">Transmembrane helix</keyword>
<dbReference type="FunFam" id="1.20.1510.10:FF:000006">
    <property type="entry name" value="Divalent cation efflux transporter"/>
    <property type="match status" value="1"/>
</dbReference>
<keyword evidence="11" id="KW-1185">Reference proteome</keyword>
<dbReference type="PANTHER" id="PTHR43840:SF15">
    <property type="entry name" value="MITOCHONDRIAL METAL TRANSPORTER 1-RELATED"/>
    <property type="match status" value="1"/>
</dbReference>
<comment type="similarity">
    <text evidence="2">Belongs to the cation diffusion facilitator (CDF) transporter (TC 2.A.4) family.</text>
</comment>
<proteinExistence type="inferred from homology"/>
<comment type="caution">
    <text evidence="10">The sequence shown here is derived from an EMBL/GenBank/DDBJ whole genome shotgun (WGS) entry which is preliminary data.</text>
</comment>
<gene>
    <name evidence="10" type="ORF">H8R92_02725</name>
</gene>
<dbReference type="AlphaFoldDB" id="A0A8I0A3N3"/>
<dbReference type="InterPro" id="IPR036837">
    <property type="entry name" value="Cation_efflux_CTD_sf"/>
</dbReference>
<evidence type="ECO:0000256" key="7">
    <source>
        <dbReference type="SAM" id="Phobius"/>
    </source>
</evidence>
<feature type="transmembrane region" description="Helical" evidence="7">
    <location>
        <begin position="87"/>
        <end position="109"/>
    </location>
</feature>
<evidence type="ECO:0000256" key="4">
    <source>
        <dbReference type="ARBA" id="ARBA00022692"/>
    </source>
</evidence>
<evidence type="ECO:0000259" key="9">
    <source>
        <dbReference type="Pfam" id="PF16916"/>
    </source>
</evidence>
<comment type="subcellular location">
    <subcellularLocation>
        <location evidence="1">Membrane</location>
        <topology evidence="1">Multi-pass membrane protein</topology>
    </subcellularLocation>
</comment>
<dbReference type="InterPro" id="IPR002524">
    <property type="entry name" value="Cation_efflux"/>
</dbReference>
<evidence type="ECO:0000256" key="1">
    <source>
        <dbReference type="ARBA" id="ARBA00004141"/>
    </source>
</evidence>
<organism evidence="10 11">
    <name type="scientific">Clostridium lentum</name>
    <dbReference type="NCBI Taxonomy" id="2763037"/>
    <lineage>
        <taxon>Bacteria</taxon>
        <taxon>Bacillati</taxon>
        <taxon>Bacillota</taxon>
        <taxon>Clostridia</taxon>
        <taxon>Eubacteriales</taxon>
        <taxon>Clostridiaceae</taxon>
        <taxon>Clostridium</taxon>
    </lineage>
</organism>
<sequence length="302" mass="32734">MDSKIRDDKSIAMRVSVVSIIINTILSIGKVAAGVIAGSGAMISDGVHSASDVFSTIIVIIGFNIAHKESDEKHQYGHERFECIAAMILGAILLATGIGIGLSGINKIIAGIEGNLSAPGSLALVAAVISIVVKEWMYWYTRSAAIKINSGALKADAWHHRSDALSSVGSFIGILGARIKFPILDPIASIIICLFIVKVSYDIFKDSIYKLIDASCDDETINKIREIALAQEGVMQLDTLKTRVFGSRIYVDIEISAYGKQSLEDAHNIAQKVHDEVEENIPMIKHCMVHVNPYKNNKSIDI</sequence>
<keyword evidence="6 7" id="KW-0472">Membrane</keyword>
<feature type="transmembrane region" description="Helical" evidence="7">
    <location>
        <begin position="12"/>
        <end position="37"/>
    </location>
</feature>
<feature type="transmembrane region" description="Helical" evidence="7">
    <location>
        <begin position="121"/>
        <end position="141"/>
    </location>
</feature>
<dbReference type="Gene3D" id="1.20.1510.10">
    <property type="entry name" value="Cation efflux protein transmembrane domain"/>
    <property type="match status" value="1"/>
</dbReference>
<evidence type="ECO:0000256" key="5">
    <source>
        <dbReference type="ARBA" id="ARBA00022989"/>
    </source>
</evidence>
<dbReference type="InterPro" id="IPR058533">
    <property type="entry name" value="Cation_efflux_TM"/>
</dbReference>
<keyword evidence="3" id="KW-0813">Transport</keyword>
<reference evidence="10" key="1">
    <citation type="submission" date="2020-08" db="EMBL/GenBank/DDBJ databases">
        <title>Genome public.</title>
        <authorList>
            <person name="Liu C."/>
            <person name="Sun Q."/>
        </authorList>
    </citation>
    <scope>NUCLEOTIDE SEQUENCE</scope>
    <source>
        <strain evidence="10">NSJ-42</strain>
    </source>
</reference>
<feature type="domain" description="Cation efflux protein cytoplasmic" evidence="9">
    <location>
        <begin position="217"/>
        <end position="294"/>
    </location>
</feature>
<accession>A0A8I0A3N3</accession>
<evidence type="ECO:0000256" key="6">
    <source>
        <dbReference type="ARBA" id="ARBA00023136"/>
    </source>
</evidence>
<dbReference type="InterPro" id="IPR027469">
    <property type="entry name" value="Cation_efflux_TMD_sf"/>
</dbReference>
<dbReference type="Pfam" id="PF01545">
    <property type="entry name" value="Cation_efflux"/>
    <property type="match status" value="1"/>
</dbReference>
<evidence type="ECO:0000256" key="2">
    <source>
        <dbReference type="ARBA" id="ARBA00008114"/>
    </source>
</evidence>
<dbReference type="SUPFAM" id="SSF160240">
    <property type="entry name" value="Cation efflux protein cytoplasmic domain-like"/>
    <property type="match status" value="1"/>
</dbReference>
<evidence type="ECO:0000313" key="10">
    <source>
        <dbReference type="EMBL" id="MBC5639358.1"/>
    </source>
</evidence>
<evidence type="ECO:0000256" key="3">
    <source>
        <dbReference type="ARBA" id="ARBA00022448"/>
    </source>
</evidence>
<name>A0A8I0A3N3_9CLOT</name>
<evidence type="ECO:0000259" key="8">
    <source>
        <dbReference type="Pfam" id="PF01545"/>
    </source>
</evidence>
<dbReference type="GO" id="GO:0016020">
    <property type="term" value="C:membrane"/>
    <property type="evidence" value="ECO:0007669"/>
    <property type="project" value="UniProtKB-SubCell"/>
</dbReference>
<dbReference type="Pfam" id="PF16916">
    <property type="entry name" value="ZT_dimer"/>
    <property type="match status" value="1"/>
</dbReference>
<keyword evidence="4 7" id="KW-0812">Transmembrane</keyword>
<feature type="domain" description="Cation efflux protein transmembrane" evidence="8">
    <location>
        <begin position="17"/>
        <end position="212"/>
    </location>
</feature>
<dbReference type="PANTHER" id="PTHR43840">
    <property type="entry name" value="MITOCHONDRIAL METAL TRANSPORTER 1-RELATED"/>
    <property type="match status" value="1"/>
</dbReference>
<dbReference type="Proteomes" id="UP000662088">
    <property type="component" value="Unassembled WGS sequence"/>
</dbReference>
<dbReference type="InterPro" id="IPR050291">
    <property type="entry name" value="CDF_Transporter"/>
</dbReference>
<dbReference type="SUPFAM" id="SSF161111">
    <property type="entry name" value="Cation efflux protein transmembrane domain-like"/>
    <property type="match status" value="1"/>
</dbReference>
<dbReference type="InterPro" id="IPR027470">
    <property type="entry name" value="Cation_efflux_CTD"/>
</dbReference>
<evidence type="ECO:0000313" key="11">
    <source>
        <dbReference type="Proteomes" id="UP000662088"/>
    </source>
</evidence>
<dbReference type="NCBIfam" id="TIGR01297">
    <property type="entry name" value="CDF"/>
    <property type="match status" value="1"/>
</dbReference>
<protein>
    <submittedName>
        <fullName evidence="10">Cation transporter</fullName>
    </submittedName>
</protein>
<dbReference type="EMBL" id="JACOOQ010000003">
    <property type="protein sequence ID" value="MBC5639358.1"/>
    <property type="molecule type" value="Genomic_DNA"/>
</dbReference>
<dbReference type="RefSeq" id="WP_022212750.1">
    <property type="nucleotide sequence ID" value="NZ_JACOOQ010000003.1"/>
</dbReference>
<dbReference type="GO" id="GO:0008324">
    <property type="term" value="F:monoatomic cation transmembrane transporter activity"/>
    <property type="evidence" value="ECO:0007669"/>
    <property type="project" value="InterPro"/>
</dbReference>
<dbReference type="Gene3D" id="3.30.70.1350">
    <property type="entry name" value="Cation efflux protein, cytoplasmic domain"/>
    <property type="match status" value="1"/>
</dbReference>